<organism evidence="1 2">
    <name type="scientific">Rhynchospora breviuscula</name>
    <dbReference type="NCBI Taxonomy" id="2022672"/>
    <lineage>
        <taxon>Eukaryota</taxon>
        <taxon>Viridiplantae</taxon>
        <taxon>Streptophyta</taxon>
        <taxon>Embryophyta</taxon>
        <taxon>Tracheophyta</taxon>
        <taxon>Spermatophyta</taxon>
        <taxon>Magnoliopsida</taxon>
        <taxon>Liliopsida</taxon>
        <taxon>Poales</taxon>
        <taxon>Cyperaceae</taxon>
        <taxon>Cyperoideae</taxon>
        <taxon>Rhynchosporeae</taxon>
        <taxon>Rhynchospora</taxon>
    </lineage>
</organism>
<dbReference type="PANTHER" id="PTHR48167">
    <property type="entry name" value="EXPRESSED PROTEIN"/>
    <property type="match status" value="1"/>
</dbReference>
<dbReference type="EMBL" id="JAMQYH010000002">
    <property type="protein sequence ID" value="KAJ1698962.1"/>
    <property type="molecule type" value="Genomic_DNA"/>
</dbReference>
<comment type="caution">
    <text evidence="1">The sequence shown here is derived from an EMBL/GenBank/DDBJ whole genome shotgun (WGS) entry which is preliminary data.</text>
</comment>
<dbReference type="Proteomes" id="UP001151287">
    <property type="component" value="Unassembled WGS sequence"/>
</dbReference>
<proteinExistence type="predicted"/>
<dbReference type="GO" id="GO:0003676">
    <property type="term" value="F:nucleic acid binding"/>
    <property type="evidence" value="ECO:0007669"/>
    <property type="project" value="InterPro"/>
</dbReference>
<name>A0A9Q0CSL1_9POAL</name>
<dbReference type="InterPro" id="IPR012677">
    <property type="entry name" value="Nucleotide-bd_a/b_plait_sf"/>
</dbReference>
<keyword evidence="2" id="KW-1185">Reference proteome</keyword>
<evidence type="ECO:0000313" key="2">
    <source>
        <dbReference type="Proteomes" id="UP001151287"/>
    </source>
</evidence>
<dbReference type="AlphaFoldDB" id="A0A9Q0CSL1"/>
<dbReference type="Gene3D" id="3.30.70.330">
    <property type="match status" value="1"/>
</dbReference>
<dbReference type="PANTHER" id="PTHR48167:SF2">
    <property type="entry name" value="EXPRESSED PROTEIN"/>
    <property type="match status" value="1"/>
</dbReference>
<accession>A0A9Q0CSL1</accession>
<dbReference type="SUPFAM" id="SSF54928">
    <property type="entry name" value="RNA-binding domain, RBD"/>
    <property type="match status" value="1"/>
</dbReference>
<dbReference type="InterPro" id="IPR035979">
    <property type="entry name" value="RBD_domain_sf"/>
</dbReference>
<protein>
    <submittedName>
        <fullName evidence="1">Uncharacterized protein</fullName>
    </submittedName>
</protein>
<sequence>MELTLKEAFFKFHLNLGKEKFRECVNWKNGVDLERSLLQVPPFGKREFCSTAQVKLTLGVARRFASPPLNSHAKLHSSILSTTKQQTMSKLALLRNALSSRPSHQLRSAQAGSLWASSHRFLSTEAGTDGASSGASFFQSSPDGLVYGRITGRVQNMLGKNMLKTDLIHHLEGCDLSFYDVKFDYNRVYFLTGVLVQFHSRASFENGHKQLRLKGGLFHLQKIDRSEWDIKSSYDGKAVLMEGIPFNATQDDLERFLSGCNYDSTSFQSVIRTERSDSDPIRIVMVRFPTQLDASHAYTSKNRSFCLNGPINMRILQ</sequence>
<reference evidence="1" key="1">
    <citation type="journal article" date="2022" name="Cell">
        <title>Repeat-based holocentromeres influence genome architecture and karyotype evolution.</title>
        <authorList>
            <person name="Hofstatter P.G."/>
            <person name="Thangavel G."/>
            <person name="Lux T."/>
            <person name="Neumann P."/>
            <person name="Vondrak T."/>
            <person name="Novak P."/>
            <person name="Zhang M."/>
            <person name="Costa L."/>
            <person name="Castellani M."/>
            <person name="Scott A."/>
            <person name="Toegelov H."/>
            <person name="Fuchs J."/>
            <person name="Mata-Sucre Y."/>
            <person name="Dias Y."/>
            <person name="Vanzela A.L.L."/>
            <person name="Huettel B."/>
            <person name="Almeida C.C.S."/>
            <person name="Simkova H."/>
            <person name="Souza G."/>
            <person name="Pedrosa-Harand A."/>
            <person name="Macas J."/>
            <person name="Mayer K.F.X."/>
            <person name="Houben A."/>
            <person name="Marques A."/>
        </authorList>
    </citation>
    <scope>NUCLEOTIDE SEQUENCE</scope>
    <source>
        <strain evidence="1">RhyBre1mFocal</strain>
    </source>
</reference>
<evidence type="ECO:0000313" key="1">
    <source>
        <dbReference type="EMBL" id="KAJ1698962.1"/>
    </source>
</evidence>
<gene>
    <name evidence="1" type="ORF">LUZ63_007474</name>
</gene>
<dbReference type="OrthoDB" id="2013327at2759"/>